<organism evidence="10 11">
    <name type="scientific">Nodularia spumigena UHCC 0039</name>
    <dbReference type="NCBI Taxonomy" id="1914872"/>
    <lineage>
        <taxon>Bacteria</taxon>
        <taxon>Bacillati</taxon>
        <taxon>Cyanobacteriota</taxon>
        <taxon>Cyanophyceae</taxon>
        <taxon>Nostocales</taxon>
        <taxon>Nodulariaceae</taxon>
        <taxon>Nodularia</taxon>
    </lineage>
</organism>
<dbReference type="PANTHER" id="PTHR33908:SF3">
    <property type="entry name" value="UNDECAPRENYL PHOSPHATE-ALPHA-4-AMINO-4-DEOXY-L-ARABINOSE ARABINOSYL TRANSFERASE"/>
    <property type="match status" value="1"/>
</dbReference>
<feature type="transmembrane region" description="Helical" evidence="8">
    <location>
        <begin position="405"/>
        <end position="424"/>
    </location>
</feature>
<feature type="transmembrane region" description="Helical" evidence="8">
    <location>
        <begin position="281"/>
        <end position="307"/>
    </location>
</feature>
<dbReference type="EC" id="2.4.2.43" evidence="10"/>
<proteinExistence type="predicted"/>
<dbReference type="GO" id="GO:0009103">
    <property type="term" value="P:lipopolysaccharide biosynthetic process"/>
    <property type="evidence" value="ECO:0007669"/>
    <property type="project" value="UniProtKB-ARBA"/>
</dbReference>
<comment type="subcellular location">
    <subcellularLocation>
        <location evidence="1">Cell membrane</location>
        <topology evidence="1">Multi-pass membrane protein</topology>
    </subcellularLocation>
</comment>
<keyword evidence="5 8" id="KW-0812">Transmembrane</keyword>
<keyword evidence="4 10" id="KW-0808">Transferase</keyword>
<evidence type="ECO:0000313" key="11">
    <source>
        <dbReference type="Proteomes" id="UP000244056"/>
    </source>
</evidence>
<evidence type="ECO:0000256" key="8">
    <source>
        <dbReference type="SAM" id="Phobius"/>
    </source>
</evidence>
<evidence type="ECO:0000256" key="6">
    <source>
        <dbReference type="ARBA" id="ARBA00022989"/>
    </source>
</evidence>
<evidence type="ECO:0000256" key="7">
    <source>
        <dbReference type="ARBA" id="ARBA00023136"/>
    </source>
</evidence>
<evidence type="ECO:0000313" key="10">
    <source>
        <dbReference type="EMBL" id="AVZ29667.1"/>
    </source>
</evidence>
<dbReference type="KEGG" id="nsp:BMF81_00466"/>
<feature type="transmembrane region" description="Helical" evidence="8">
    <location>
        <begin position="370"/>
        <end position="393"/>
    </location>
</feature>
<feature type="transmembrane region" description="Helical" evidence="8">
    <location>
        <begin position="232"/>
        <end position="251"/>
    </location>
</feature>
<protein>
    <submittedName>
        <fullName evidence="10">Undecaprenyl phosphate-alpha-4-amino-4-deoxy-L-arabinose arabinosyl transferase</fullName>
        <ecNumber evidence="10">2.4.2.43</ecNumber>
    </submittedName>
</protein>
<dbReference type="Proteomes" id="UP000244056">
    <property type="component" value="Chromosome"/>
</dbReference>
<dbReference type="Pfam" id="PF13231">
    <property type="entry name" value="PMT_2"/>
    <property type="match status" value="1"/>
</dbReference>
<feature type="domain" description="Glycosyltransferase RgtA/B/C/D-like" evidence="9">
    <location>
        <begin position="89"/>
        <end position="250"/>
    </location>
</feature>
<dbReference type="InterPro" id="IPR038731">
    <property type="entry name" value="RgtA/B/C-like"/>
</dbReference>
<dbReference type="EMBL" id="CP020114">
    <property type="protein sequence ID" value="AVZ29667.1"/>
    <property type="molecule type" value="Genomic_DNA"/>
</dbReference>
<feature type="transmembrane region" description="Helical" evidence="8">
    <location>
        <begin position="30"/>
        <end position="51"/>
    </location>
</feature>
<gene>
    <name evidence="10" type="primary">arnT</name>
    <name evidence="10" type="ORF">BMF81_00466</name>
</gene>
<sequence length="543" mass="61772">MNLWAKNQESVNIKSMLYRFRLLAPIWQQIRFSSVFPYLSLLLWILPLLLFSSGDNSLMAHDEGLYARRSRVMFESGDWIAPWGTVHHKTPGPYWIIAISYQLFGISEASVRLPSMIIGILSVLLIYEIGKILLNQKLAWLAGLILSVQFLWLQYCRLGTPDVPMIFLVLLAIFSFLKAELHPKYGYFWTFIAGLSLGLGFLVRSFMIFLPIVALLPYLIGEHRRHRHLTNPGLYLGFAVGLIPTSVWLWLNWMRYGNDSYEELFRFVFQLGSNERGGNGIIFYLWNVPLKAFPWFFLSLLGLFLLLRRPIPRYQLILVGFPLTLFVELSVFSTRLSHYSLCLYPFIAMLAAVGLSWLGKWGDRKLIRKVAGVLSYTFGGLGILLVLAGIVILMGMVDGVEVRQYALLGLIMGFGWLILPLVWIGRYQFEYWVAGWLIPCWLGLAVAGNLGLLGDYNPDVRVFLQQPAIASIVQNHPIYFLQVEGKTGVLLNFYTPVHGKQVNSITELPSSSYAWISANQGAELTTPHQVIGTVQKHQLIQVF</sequence>
<keyword evidence="3 10" id="KW-0328">Glycosyltransferase</keyword>
<keyword evidence="6 8" id="KW-1133">Transmembrane helix</keyword>
<feature type="transmembrane region" description="Helical" evidence="8">
    <location>
        <begin position="314"/>
        <end position="332"/>
    </location>
</feature>
<evidence type="ECO:0000259" key="9">
    <source>
        <dbReference type="Pfam" id="PF13231"/>
    </source>
</evidence>
<dbReference type="GO" id="GO:0010041">
    <property type="term" value="P:response to iron(III) ion"/>
    <property type="evidence" value="ECO:0007669"/>
    <property type="project" value="TreeGrafter"/>
</dbReference>
<feature type="transmembrane region" description="Helical" evidence="8">
    <location>
        <begin position="431"/>
        <end position="453"/>
    </location>
</feature>
<feature type="transmembrane region" description="Helical" evidence="8">
    <location>
        <begin position="338"/>
        <end position="358"/>
    </location>
</feature>
<accession>A0A2S0Q5K4</accession>
<keyword evidence="7 8" id="KW-0472">Membrane</keyword>
<dbReference type="GO" id="GO:0103015">
    <property type="term" value="F:4-amino-4-deoxy-L-arabinose transferase activity"/>
    <property type="evidence" value="ECO:0007669"/>
    <property type="project" value="UniProtKB-EC"/>
</dbReference>
<evidence type="ECO:0000256" key="1">
    <source>
        <dbReference type="ARBA" id="ARBA00004651"/>
    </source>
</evidence>
<dbReference type="InterPro" id="IPR050297">
    <property type="entry name" value="LipidA_mod_glycosyltrf_83"/>
</dbReference>
<feature type="transmembrane region" description="Helical" evidence="8">
    <location>
        <begin position="187"/>
        <end position="220"/>
    </location>
</feature>
<dbReference type="AlphaFoldDB" id="A0A2S0Q5K4"/>
<evidence type="ECO:0000256" key="3">
    <source>
        <dbReference type="ARBA" id="ARBA00022676"/>
    </source>
</evidence>
<keyword evidence="2" id="KW-1003">Cell membrane</keyword>
<feature type="transmembrane region" description="Helical" evidence="8">
    <location>
        <begin position="109"/>
        <end position="127"/>
    </location>
</feature>
<dbReference type="GO" id="GO:0005886">
    <property type="term" value="C:plasma membrane"/>
    <property type="evidence" value="ECO:0007669"/>
    <property type="project" value="UniProtKB-SubCell"/>
</dbReference>
<evidence type="ECO:0000256" key="2">
    <source>
        <dbReference type="ARBA" id="ARBA00022475"/>
    </source>
</evidence>
<evidence type="ECO:0000256" key="4">
    <source>
        <dbReference type="ARBA" id="ARBA00022679"/>
    </source>
</evidence>
<evidence type="ECO:0000256" key="5">
    <source>
        <dbReference type="ARBA" id="ARBA00022692"/>
    </source>
</evidence>
<name>A0A2S0Q5K4_NODSP</name>
<dbReference type="PANTHER" id="PTHR33908">
    <property type="entry name" value="MANNOSYLTRANSFERASE YKCB-RELATED"/>
    <property type="match status" value="1"/>
</dbReference>
<reference evidence="10 11" key="1">
    <citation type="submission" date="2017-03" db="EMBL/GenBank/DDBJ databases">
        <title>Comparative genomics of the toxic Baltic Sea cyanobacteria Nodularia spumigena UHCC 0039 and its response on varying salinity.</title>
        <authorList>
            <person name="Teikari J.E."/>
        </authorList>
    </citation>
    <scope>NUCLEOTIDE SEQUENCE [LARGE SCALE GENOMIC DNA]</scope>
    <source>
        <strain evidence="10 11">UHCC 0039</strain>
    </source>
</reference>
<feature type="transmembrane region" description="Helical" evidence="8">
    <location>
        <begin position="163"/>
        <end position="181"/>
    </location>
</feature>